<dbReference type="SUPFAM" id="SSF82866">
    <property type="entry name" value="Multidrug efflux transporter AcrB transmembrane domain"/>
    <property type="match status" value="1"/>
</dbReference>
<protein>
    <recommendedName>
        <fullName evidence="4">Sterol regulatory element-binding protein cleavage-activating protein</fullName>
    </recommendedName>
</protein>
<dbReference type="Pfam" id="PF12349">
    <property type="entry name" value="Sterol-sensing"/>
    <property type="match status" value="1"/>
</dbReference>
<dbReference type="InterPro" id="IPR053958">
    <property type="entry name" value="HMGCR/SNAP/NPC1-like_SSD"/>
</dbReference>
<keyword evidence="14" id="KW-0325">Glycoprotein</keyword>
<evidence type="ECO:0000259" key="18">
    <source>
        <dbReference type="PROSITE" id="PS50156"/>
    </source>
</evidence>
<feature type="compositionally biased region" description="Polar residues" evidence="16">
    <location>
        <begin position="51"/>
        <end position="63"/>
    </location>
</feature>
<dbReference type="EMBL" id="DF830072">
    <property type="protein sequence ID" value="GAK64518.1"/>
    <property type="molecule type" value="Genomic_DNA"/>
</dbReference>
<evidence type="ECO:0000256" key="6">
    <source>
        <dbReference type="ARBA" id="ARBA00022692"/>
    </source>
</evidence>
<dbReference type="HOGENOM" id="CLU_003290_0_0_1"/>
<comment type="subcellular location">
    <subcellularLocation>
        <location evidence="1">Endoplasmic reticulum membrane</location>
        <topology evidence="1">Multi-pass membrane protein</topology>
    </subcellularLocation>
    <subcellularLocation>
        <location evidence="2">Golgi apparatus membrane</location>
        <topology evidence="2">Multi-pass membrane protein</topology>
    </subcellularLocation>
</comment>
<comment type="similarity">
    <text evidence="3">Belongs to the WD repeat SCAP family.</text>
</comment>
<evidence type="ECO:0000256" key="12">
    <source>
        <dbReference type="ARBA" id="ARBA00023121"/>
    </source>
</evidence>
<accession>A0A081CCX2</accession>
<dbReference type="GO" id="GO:0032936">
    <property type="term" value="C:SREBP-SCAP complex"/>
    <property type="evidence" value="ECO:0007669"/>
    <property type="project" value="TreeGrafter"/>
</dbReference>
<dbReference type="GeneID" id="26303601"/>
<feature type="transmembrane region" description="Helical" evidence="17">
    <location>
        <begin position="428"/>
        <end position="446"/>
    </location>
</feature>
<feature type="transmembrane region" description="Helical" evidence="17">
    <location>
        <begin position="790"/>
        <end position="814"/>
    </location>
</feature>
<keyword evidence="7" id="KW-0677">Repeat</keyword>
<feature type="region of interest" description="Disordered" evidence="16">
    <location>
        <begin position="606"/>
        <end position="637"/>
    </location>
</feature>
<dbReference type="GO" id="GO:0000139">
    <property type="term" value="C:Golgi membrane"/>
    <property type="evidence" value="ECO:0007669"/>
    <property type="project" value="UniProtKB-SubCell"/>
</dbReference>
<feature type="transmembrane region" description="Helical" evidence="17">
    <location>
        <begin position="458"/>
        <end position="481"/>
    </location>
</feature>
<keyword evidence="6 17" id="KW-0812">Transmembrane</keyword>
<evidence type="ECO:0000313" key="19">
    <source>
        <dbReference type="EMBL" id="GAK64518.1"/>
    </source>
</evidence>
<keyword evidence="10" id="KW-0333">Golgi apparatus</keyword>
<dbReference type="GO" id="GO:0008202">
    <property type="term" value="P:steroid metabolic process"/>
    <property type="evidence" value="ECO:0007669"/>
    <property type="project" value="UniProtKB-KW"/>
</dbReference>
<organism evidence="19">
    <name type="scientific">Pseudozyma antarctica</name>
    <name type="common">Yeast</name>
    <name type="synonym">Candida antarctica</name>
    <dbReference type="NCBI Taxonomy" id="84753"/>
    <lineage>
        <taxon>Eukaryota</taxon>
        <taxon>Fungi</taxon>
        <taxon>Dikarya</taxon>
        <taxon>Basidiomycota</taxon>
        <taxon>Ustilaginomycotina</taxon>
        <taxon>Ustilaginomycetes</taxon>
        <taxon>Ustilaginales</taxon>
        <taxon>Ustilaginaceae</taxon>
        <taxon>Moesziomyces</taxon>
    </lineage>
</organism>
<evidence type="ECO:0000256" key="10">
    <source>
        <dbReference type="ARBA" id="ARBA00023034"/>
    </source>
</evidence>
<feature type="transmembrane region" description="Helical" evidence="17">
    <location>
        <begin position="560"/>
        <end position="585"/>
    </location>
</feature>
<keyword evidence="8" id="KW-0256">Endoplasmic reticulum</keyword>
<evidence type="ECO:0000256" key="14">
    <source>
        <dbReference type="ARBA" id="ARBA00023180"/>
    </source>
</evidence>
<evidence type="ECO:0000256" key="15">
    <source>
        <dbReference type="ARBA" id="ARBA00023221"/>
    </source>
</evidence>
<evidence type="ECO:0000256" key="2">
    <source>
        <dbReference type="ARBA" id="ARBA00004653"/>
    </source>
</evidence>
<feature type="transmembrane region" description="Helical" evidence="17">
    <location>
        <begin position="96"/>
        <end position="117"/>
    </location>
</feature>
<dbReference type="GO" id="GO:0032933">
    <property type="term" value="P:SREBP signaling pathway"/>
    <property type="evidence" value="ECO:0007669"/>
    <property type="project" value="InterPro"/>
</dbReference>
<evidence type="ECO:0000256" key="13">
    <source>
        <dbReference type="ARBA" id="ARBA00023136"/>
    </source>
</evidence>
<evidence type="ECO:0000256" key="1">
    <source>
        <dbReference type="ARBA" id="ARBA00004477"/>
    </source>
</evidence>
<feature type="domain" description="SSD" evidence="18">
    <location>
        <begin position="426"/>
        <end position="585"/>
    </location>
</feature>
<reference evidence="19" key="1">
    <citation type="submission" date="2014-07" db="EMBL/GenBank/DDBJ databases">
        <title>Draft genome sequence of the yeast Pseudozyma antarctica JCM 10317 known as a producer of lipase B which used in a wide range of industrial applications.</title>
        <authorList>
            <person name="Morita T."/>
            <person name="Saika A."/>
            <person name="Koike H."/>
        </authorList>
    </citation>
    <scope>NUCLEOTIDE SEQUENCE</scope>
    <source>
        <strain evidence="19">JCM 10317</strain>
    </source>
</reference>
<evidence type="ECO:0000256" key="5">
    <source>
        <dbReference type="ARBA" id="ARBA00022574"/>
    </source>
</evidence>
<dbReference type="RefSeq" id="XP_014657458.1">
    <property type="nucleotide sequence ID" value="XM_014801972.1"/>
</dbReference>
<feature type="transmembrane region" description="Helical" evidence="17">
    <location>
        <begin position="530"/>
        <end position="553"/>
    </location>
</feature>
<evidence type="ECO:0000256" key="8">
    <source>
        <dbReference type="ARBA" id="ARBA00022824"/>
    </source>
</evidence>
<keyword evidence="5" id="KW-0853">WD repeat</keyword>
<dbReference type="PANTHER" id="PTHR46378">
    <property type="entry name" value="STEROL REGULATORY ELEMENT-BINDING PROTEIN CLEAVAGE-ACTIVATING PROTEIN"/>
    <property type="match status" value="1"/>
</dbReference>
<evidence type="ECO:0000256" key="9">
    <source>
        <dbReference type="ARBA" id="ARBA00022989"/>
    </source>
</evidence>
<dbReference type="GO" id="GO:0032934">
    <property type="term" value="F:sterol binding"/>
    <property type="evidence" value="ECO:0007669"/>
    <property type="project" value="InterPro"/>
</dbReference>
<evidence type="ECO:0000256" key="17">
    <source>
        <dbReference type="SAM" id="Phobius"/>
    </source>
</evidence>
<evidence type="ECO:0000256" key="16">
    <source>
        <dbReference type="SAM" id="MobiDB-lite"/>
    </source>
</evidence>
<sequence length="1424" mass="154381">MSAPLSAILDQLVRSSSTPGGSLSLAVERPPNSAHMAMGVAVSGRGARRQPASTRTRRSQTGSAASFPFIRHFRSRGESLFQHHGRWISKHQIRTLLLCSLVITSLFYPAVGIYFWASKGGPGVSRGDAKSVWRSLSTPFMDSFASSGRKHVNSLSDLRMIWDDAPDLRAIDIGDARAIFDLQATQISPVHTSAPAVSRPRCQSVRVEHVFITTDDVMAGRGPRFGVLEKRILHSALQLQKSIESELRGRYDPDSVELQLDCVQIRPSFPGRPISHELSQPSDTDDACLTLSPLEYWNLDSNTILADDDPAQLVSHSTLNRTLRGVPISFSTTLAGRWHLFKRLPRAEYLAFTFFLRQDSSEDGCSDLSASTPPAARPTLSHSRWHELLNRVTGGQVRLIASPESVLHSLVLQFSPETLSSRRRPTHILLLTAYAFVILYISRGLIKLRKVHSRFGLAFTGTTQLLISMVMSVSICALLGIRLTLVPWELLPFVIVVVGSENMFSLTKAIIDTPLSLTVSSRIAHGLGKVGVPITLTTLADILLLLVIAFFIGVRAVREFCIFAIFSLMMDWFLQMTFFVTVLSIDMQRLELADLLTQGTRLTRKQDSALQMSDGSTTHDSAGSIDQATSDDQPDGTLRKQVRSTNIIVTLLSQLWKARSARTASLTLILVYMSGLYLYYGTGYPSLQQSSFVLPADWDTVRQAPATNAAFDPFGHLDAKTGPSLPWWTSSLSADLWTSLNPLGASELRVHVEPWTILSLRSSNDAQSPPSMSTFAGWALFRPRIRAVIWFAKLVILPISGTTALLWMLLLYLLKDTELLDAQRGKSEADPSEGESGSLLNDSAPHLRPHISIVTNAHPCDVEFLVHDGALAASIDNGGGIRIWNVVGASGDDKGVDVMGSLSRTRAASDASVVTAAALSAEARWLSIGFESGRLHFVSTETLETIWDHVPDSAVSPVISLTLQHHESMHILESATAISAHRDGTIRIWNVARKQVTLASAQTHLDPRLRWRSVHVNVVHNHGSAHGANKPSGSCDPSLLAFATTDGLFHIRSVEPATSTTKTVFTLACEDRSRVCSALLCQLASRPPSADEAALLRSTLVLGFANGRVRLIDFETAETISSVDLDDGPVMGLSSIDAGDASTPALTAQSTCRSSLLIIAGGAMNAASLMDKSGSVHSSLAGYLSGSPLRIRTPNGSRTNAATFWADASTPPSPAAELANPLSYPMSSHGSASRLRRASAHARDRSGASVVADGTSQAAAVSSSLSAFPSMLSPSTSTQKMDERQLRLLGWIRCERGGSFAVGSKPVLIGVGRAQRSLHQSRWEWWALDLRHELTLGRGGELLVPRQPLLLEAVDKTDHNATPRSSLSIQPNGRRNHDVVMDAALSFSRLYPLHGLATSQRDESALLFGFGGCLGALSVEASQP</sequence>
<feature type="region of interest" description="Disordered" evidence="16">
    <location>
        <begin position="42"/>
        <end position="63"/>
    </location>
</feature>
<gene>
    <name evidence="19" type="ORF">PAN0_005d2732</name>
</gene>
<evidence type="ECO:0000256" key="4">
    <source>
        <dbReference type="ARBA" id="ARBA00019541"/>
    </source>
</evidence>
<feature type="transmembrane region" description="Helical" evidence="17">
    <location>
        <begin position="661"/>
        <end position="680"/>
    </location>
</feature>
<keyword evidence="12" id="KW-0446">Lipid-binding</keyword>
<dbReference type="GO" id="GO:0045540">
    <property type="term" value="P:regulation of cholesterol biosynthetic process"/>
    <property type="evidence" value="ECO:0007669"/>
    <property type="project" value="TreeGrafter"/>
</dbReference>
<proteinExistence type="inferred from homology"/>
<dbReference type="Proteomes" id="UP000053758">
    <property type="component" value="Unassembled WGS sequence"/>
</dbReference>
<keyword evidence="11" id="KW-0443">Lipid metabolism</keyword>
<evidence type="ECO:0000313" key="20">
    <source>
        <dbReference type="Proteomes" id="UP000053758"/>
    </source>
</evidence>
<keyword evidence="20" id="KW-1185">Reference proteome</keyword>
<dbReference type="InterPro" id="IPR030225">
    <property type="entry name" value="SCAP"/>
</dbReference>
<name>A0A081CCX2_PSEA2</name>
<keyword evidence="13 17" id="KW-0472">Membrane</keyword>
<dbReference type="SUPFAM" id="SSF50978">
    <property type="entry name" value="WD40 repeat-like"/>
    <property type="match status" value="1"/>
</dbReference>
<feature type="region of interest" description="Disordered" evidence="16">
    <location>
        <begin position="1227"/>
        <end position="1251"/>
    </location>
</feature>
<evidence type="ECO:0000256" key="7">
    <source>
        <dbReference type="ARBA" id="ARBA00022737"/>
    </source>
</evidence>
<keyword evidence="15" id="KW-0753">Steroid metabolism</keyword>
<evidence type="ECO:0000256" key="11">
    <source>
        <dbReference type="ARBA" id="ARBA00023098"/>
    </source>
</evidence>
<keyword evidence="9 17" id="KW-1133">Transmembrane helix</keyword>
<feature type="compositionally biased region" description="Polar residues" evidence="16">
    <location>
        <begin position="608"/>
        <end position="631"/>
    </location>
</feature>
<dbReference type="Gene3D" id="2.130.10.10">
    <property type="entry name" value="YVTN repeat-like/Quinoprotein amine dehydrogenase"/>
    <property type="match status" value="1"/>
</dbReference>
<dbReference type="InterPro" id="IPR036322">
    <property type="entry name" value="WD40_repeat_dom_sf"/>
</dbReference>
<dbReference type="InterPro" id="IPR015943">
    <property type="entry name" value="WD40/YVTN_repeat-like_dom_sf"/>
</dbReference>
<evidence type="ECO:0000256" key="3">
    <source>
        <dbReference type="ARBA" id="ARBA00007410"/>
    </source>
</evidence>
<dbReference type="InterPro" id="IPR000731">
    <property type="entry name" value="SSD"/>
</dbReference>
<dbReference type="GO" id="GO:0005789">
    <property type="term" value="C:endoplasmic reticulum membrane"/>
    <property type="evidence" value="ECO:0007669"/>
    <property type="project" value="UniProtKB-SubCell"/>
</dbReference>
<dbReference type="PANTHER" id="PTHR46378:SF1">
    <property type="entry name" value="STEROL REGULATORY ELEMENT-BINDING PROTEIN CLEAVAGE-ACTIVATING PROTEIN"/>
    <property type="match status" value="1"/>
</dbReference>
<dbReference type="PROSITE" id="PS50156">
    <property type="entry name" value="SSD"/>
    <property type="match status" value="1"/>
</dbReference>